<evidence type="ECO:0000313" key="2">
    <source>
        <dbReference type="Proteomes" id="UP000029781"/>
    </source>
</evidence>
<dbReference type="Proteomes" id="UP000029781">
    <property type="component" value="Segment"/>
</dbReference>
<proteinExistence type="predicted"/>
<name>E3T522_CROVB</name>
<dbReference type="Pfam" id="PF11316">
    <property type="entry name" value="Rhamno_transf"/>
    <property type="match status" value="1"/>
</dbReference>
<dbReference type="KEGG" id="vg:9887654"/>
<reference evidence="1 2" key="1">
    <citation type="journal article" date="2010" name="Proc. Natl. Acad. Sci. U.S.A.">
        <title>Giant virus with a remarkable complement of genes infects marine zooplankton.</title>
        <authorList>
            <person name="Fischer M.G."/>
            <person name="Allen M.J."/>
            <person name="Wilson W.H."/>
            <person name="Suttle C.A."/>
        </authorList>
    </citation>
    <scope>NUCLEOTIDE SEQUENCE [LARGE SCALE GENOMIC DNA]</scope>
    <source>
        <strain evidence="1 2">BV-PW1</strain>
    </source>
</reference>
<keyword evidence="2" id="KW-1185">Reference proteome</keyword>
<dbReference type="RefSeq" id="YP_003969884.1">
    <property type="nucleotide sequence ID" value="NC_014637.1"/>
</dbReference>
<sequence length="237" mass="28992">MDHFVIIRFSVIFNNRPELKTNNIFNKERLDFRFNLFEKYCLPSLVKQSVIDYKIIIIYDKNLPQEYKNKLYNLTSCYNFIILHQWNIKDSLVKNDWLKPYYTNNNDFIITTRIDDDMINYNLNKNFKNYINRYYCENYIISFQGAHFLKNDNDLEIFKVNYKSLSVFLSKISLKNDVNIYGHSHDNINYNRRIIKMNNCFIQFNHKFENDNRFERFAKKSSKKITLFEMNKLLEFI</sequence>
<organismHost>
    <name type="scientific">Cafeteria roenbergensis</name>
    <name type="common">Marine flagellate</name>
    <dbReference type="NCBI Taxonomy" id="33653"/>
</organismHost>
<organism evidence="1 2">
    <name type="scientific">Cafeteria roenbergensis virus (strain BV-PW1)</name>
    <name type="common">CroV</name>
    <dbReference type="NCBI Taxonomy" id="693272"/>
    <lineage>
        <taxon>Viruses</taxon>
        <taxon>Varidnaviria</taxon>
        <taxon>Bamfordvirae</taxon>
        <taxon>Nucleocytoviricota</taxon>
        <taxon>Megaviricetes</taxon>
        <taxon>Imitervirales</taxon>
        <taxon>Mimiviridae</taxon>
        <taxon>Aliimimivirinae</taxon>
        <taxon>Rheavirus</taxon>
        <taxon>Rheavirus sinusmexicani</taxon>
    </lineage>
</organism>
<dbReference type="GeneID" id="9887654"/>
<dbReference type="InterPro" id="IPR021466">
    <property type="entry name" value="Put_rhamnosyl_transferase"/>
</dbReference>
<evidence type="ECO:0008006" key="3">
    <source>
        <dbReference type="Google" id="ProtNLM"/>
    </source>
</evidence>
<accession>E3T522</accession>
<evidence type="ECO:0000313" key="1">
    <source>
        <dbReference type="EMBL" id="ADO67285.1"/>
    </source>
</evidence>
<dbReference type="EMBL" id="GU244497">
    <property type="protein sequence ID" value="ADO67285.1"/>
    <property type="molecule type" value="Genomic_DNA"/>
</dbReference>
<protein>
    <recommendedName>
        <fullName evidence="3">Glycosyltransferase</fullName>
    </recommendedName>
</protein>
<gene>
    <name evidence="1" type="ORF">crov252</name>
</gene>